<protein>
    <submittedName>
        <fullName evidence="3">PH domain-containing protein</fullName>
    </submittedName>
</protein>
<sequence length="179" mass="19702">MNAEKDSRPERDQVVDLEGVDWLPVSDRLITVRLINGGIWMAIVVGALSVPLILRTTGVWPGYPAWLAWAVPGAVLLWFLIGLAIVPRQVRAIGYAERHDDLLVKQGILFRRLLVVPYGRMQYVDVQAGPLDRAFGLCKVELHTASSSVTATIPGVQEEEGARLREQLSARGEARLAGL</sequence>
<dbReference type="EMBL" id="BAABCJ010000005">
    <property type="protein sequence ID" value="GAA3705550.1"/>
    <property type="molecule type" value="Genomic_DNA"/>
</dbReference>
<keyword evidence="4" id="KW-1185">Reference proteome</keyword>
<proteinExistence type="predicted"/>
<feature type="transmembrane region" description="Helical" evidence="1">
    <location>
        <begin position="66"/>
        <end position="86"/>
    </location>
</feature>
<evidence type="ECO:0000259" key="2">
    <source>
        <dbReference type="Pfam" id="PF03703"/>
    </source>
</evidence>
<evidence type="ECO:0000313" key="3">
    <source>
        <dbReference type="EMBL" id="GAA3705550.1"/>
    </source>
</evidence>
<keyword evidence="1" id="KW-1133">Transmembrane helix</keyword>
<reference evidence="4" key="1">
    <citation type="journal article" date="2019" name="Int. J. Syst. Evol. Microbiol.">
        <title>The Global Catalogue of Microorganisms (GCM) 10K type strain sequencing project: providing services to taxonomists for standard genome sequencing and annotation.</title>
        <authorList>
            <consortium name="The Broad Institute Genomics Platform"/>
            <consortium name="The Broad Institute Genome Sequencing Center for Infectious Disease"/>
            <person name="Wu L."/>
            <person name="Ma J."/>
        </authorList>
    </citation>
    <scope>NUCLEOTIDE SEQUENCE [LARGE SCALE GENOMIC DNA]</scope>
    <source>
        <strain evidence="4">JCM 16961</strain>
    </source>
</reference>
<gene>
    <name evidence="3" type="ORF">GCM10022377_19020</name>
</gene>
<dbReference type="Pfam" id="PF03703">
    <property type="entry name" value="bPH_2"/>
    <property type="match status" value="1"/>
</dbReference>
<evidence type="ECO:0000313" key="4">
    <source>
        <dbReference type="Proteomes" id="UP001501536"/>
    </source>
</evidence>
<evidence type="ECO:0000256" key="1">
    <source>
        <dbReference type="SAM" id="Phobius"/>
    </source>
</evidence>
<accession>A0ABP7DK72</accession>
<dbReference type="InterPro" id="IPR005182">
    <property type="entry name" value="YdbS-like_PH"/>
</dbReference>
<dbReference type="PANTHER" id="PTHR34473">
    <property type="entry name" value="UPF0699 TRANSMEMBRANE PROTEIN YDBS"/>
    <property type="match status" value="1"/>
</dbReference>
<dbReference type="RefSeq" id="WP_344883555.1">
    <property type="nucleotide sequence ID" value="NZ_BAABCJ010000005.1"/>
</dbReference>
<keyword evidence="1" id="KW-0472">Membrane</keyword>
<feature type="transmembrane region" description="Helical" evidence="1">
    <location>
        <begin position="34"/>
        <end position="54"/>
    </location>
</feature>
<comment type="caution">
    <text evidence="3">The sequence shown here is derived from an EMBL/GenBank/DDBJ whole genome shotgun (WGS) entry which is preliminary data.</text>
</comment>
<organism evidence="3 4">
    <name type="scientific">Zhihengliuella alba</name>
    <dbReference type="NCBI Taxonomy" id="547018"/>
    <lineage>
        <taxon>Bacteria</taxon>
        <taxon>Bacillati</taxon>
        <taxon>Actinomycetota</taxon>
        <taxon>Actinomycetes</taxon>
        <taxon>Micrococcales</taxon>
        <taxon>Micrococcaceae</taxon>
        <taxon>Zhihengliuella</taxon>
    </lineage>
</organism>
<keyword evidence="1" id="KW-0812">Transmembrane</keyword>
<dbReference type="Proteomes" id="UP001501536">
    <property type="component" value="Unassembled WGS sequence"/>
</dbReference>
<feature type="domain" description="YdbS-like PH" evidence="2">
    <location>
        <begin position="91"/>
        <end position="168"/>
    </location>
</feature>
<dbReference type="PANTHER" id="PTHR34473:SF3">
    <property type="entry name" value="TRANSMEMBRANE PROTEIN-RELATED"/>
    <property type="match status" value="1"/>
</dbReference>
<name>A0ABP7DK72_9MICC</name>